<evidence type="ECO:0000259" key="2">
    <source>
        <dbReference type="Pfam" id="PF01965"/>
    </source>
</evidence>
<dbReference type="STRING" id="1434104.MCMEM_0614"/>
<dbReference type="RefSeq" id="WP_048204855.1">
    <property type="nucleotide sequence ID" value="NZ_CP009518.1"/>
</dbReference>
<gene>
    <name evidence="3" type="ORF">MCMEM_0614</name>
</gene>
<organism evidence="3 4">
    <name type="scientific">Methanococcoides methylutens MM1</name>
    <dbReference type="NCBI Taxonomy" id="1434104"/>
    <lineage>
        <taxon>Archaea</taxon>
        <taxon>Methanobacteriati</taxon>
        <taxon>Methanobacteriota</taxon>
        <taxon>Stenosarchaea group</taxon>
        <taxon>Methanomicrobia</taxon>
        <taxon>Methanosarcinales</taxon>
        <taxon>Methanosarcinaceae</taxon>
        <taxon>Methanococcoides</taxon>
    </lineage>
</organism>
<dbReference type="KEGG" id="mmet:MCMEM_0614"/>
<dbReference type="InterPro" id="IPR050325">
    <property type="entry name" value="Prot/Nucl_acid_deglycase"/>
</dbReference>
<dbReference type="EMBL" id="CP009518">
    <property type="protein sequence ID" value="AKB84667.1"/>
    <property type="molecule type" value="Genomic_DNA"/>
</dbReference>
<proteinExistence type="inferred from homology"/>
<name>A0A0E3SR89_METMT</name>
<comment type="similarity">
    <text evidence="1">Belongs to the peptidase C56 family.</text>
</comment>
<evidence type="ECO:0000256" key="1">
    <source>
        <dbReference type="ARBA" id="ARBA00008542"/>
    </source>
</evidence>
<dbReference type="Pfam" id="PF01965">
    <property type="entry name" value="DJ-1_PfpI"/>
    <property type="match status" value="1"/>
</dbReference>
<dbReference type="PATRIC" id="fig|1434104.5.peg.663"/>
<dbReference type="HOGENOM" id="CLU_000445_44_4_2"/>
<dbReference type="PANTHER" id="PTHR48094:SF12">
    <property type="entry name" value="PARKINSON DISEASE PROTEIN 7 HOMOLOG"/>
    <property type="match status" value="1"/>
</dbReference>
<reference evidence="3 4" key="1">
    <citation type="submission" date="2014-07" db="EMBL/GenBank/DDBJ databases">
        <title>Methanogenic archaea and the global carbon cycle.</title>
        <authorList>
            <person name="Henriksen J.R."/>
            <person name="Luke J."/>
            <person name="Reinhart S."/>
            <person name="Benedict M.N."/>
            <person name="Youngblut N.D."/>
            <person name="Metcalf M.E."/>
            <person name="Whitaker R.J."/>
            <person name="Metcalf W.W."/>
        </authorList>
    </citation>
    <scope>NUCLEOTIDE SEQUENCE [LARGE SCALE GENOMIC DNA]</scope>
    <source>
        <strain evidence="3 4">MM1</strain>
    </source>
</reference>
<dbReference type="InterPro" id="IPR002818">
    <property type="entry name" value="DJ-1/PfpI"/>
</dbReference>
<dbReference type="CDD" id="cd03135">
    <property type="entry name" value="GATase1_DJ-1"/>
    <property type="match status" value="1"/>
</dbReference>
<accession>A0A0E3SR89</accession>
<dbReference type="GO" id="GO:0005737">
    <property type="term" value="C:cytoplasm"/>
    <property type="evidence" value="ECO:0007669"/>
    <property type="project" value="TreeGrafter"/>
</dbReference>
<protein>
    <submittedName>
        <fullName evidence="3">ThiJ/PfpI family protein</fullName>
    </submittedName>
</protein>
<dbReference type="Gene3D" id="3.40.50.880">
    <property type="match status" value="1"/>
</dbReference>
<dbReference type="Proteomes" id="UP000033048">
    <property type="component" value="Chromosome"/>
</dbReference>
<feature type="domain" description="DJ-1/PfpI" evidence="2">
    <location>
        <begin position="5"/>
        <end position="171"/>
    </location>
</feature>
<sequence length="174" mass="18827">MTDQKKILMVVAQENFRDEEFFEPKEVFEKSGAKVTVASNKTKKAKGMLGGNVNPDIKISDVNIDEYDAISITGGGGAKQYLWDNKELQDIVRKANEQGKVVAAICISPVVLANAGVLEGKKSTVFKNDETVSILKEKGAKHKDKGVISDGKIVTGRDPKSATEYGKAVLKALN</sequence>
<dbReference type="PANTHER" id="PTHR48094">
    <property type="entry name" value="PROTEIN/NUCLEIC ACID DEGLYCASE DJ-1-RELATED"/>
    <property type="match status" value="1"/>
</dbReference>
<dbReference type="AlphaFoldDB" id="A0A0E3SR89"/>
<dbReference type="InterPro" id="IPR006286">
    <property type="entry name" value="C56_PfpI-like"/>
</dbReference>
<dbReference type="GeneID" id="24893119"/>
<dbReference type="InterPro" id="IPR029062">
    <property type="entry name" value="Class_I_gatase-like"/>
</dbReference>
<dbReference type="SUPFAM" id="SSF52317">
    <property type="entry name" value="Class I glutamine amidotransferase-like"/>
    <property type="match status" value="1"/>
</dbReference>
<dbReference type="NCBIfam" id="TIGR01382">
    <property type="entry name" value="PfpI"/>
    <property type="match status" value="1"/>
</dbReference>
<keyword evidence="4" id="KW-1185">Reference proteome</keyword>
<evidence type="ECO:0000313" key="3">
    <source>
        <dbReference type="EMBL" id="AKB84667.1"/>
    </source>
</evidence>
<dbReference type="OrthoDB" id="82036at2157"/>
<evidence type="ECO:0000313" key="4">
    <source>
        <dbReference type="Proteomes" id="UP000033048"/>
    </source>
</evidence>